<sequence>MRFLLAEDVVQLAALINRNVDLDRVGQKKSIKQLNEWLDEPHEEVRANTIVVLVGNKMIANFILK</sequence>
<dbReference type="Proteomes" id="UP001223586">
    <property type="component" value="Unassembled WGS sequence"/>
</dbReference>
<gene>
    <name evidence="1" type="ORF">J2S08_002412</name>
</gene>
<organism evidence="1 2">
    <name type="scientific">Bacillus chungangensis</name>
    <dbReference type="NCBI Taxonomy" id="587633"/>
    <lineage>
        <taxon>Bacteria</taxon>
        <taxon>Bacillati</taxon>
        <taxon>Bacillota</taxon>
        <taxon>Bacilli</taxon>
        <taxon>Bacillales</taxon>
        <taxon>Bacillaceae</taxon>
        <taxon>Bacillus</taxon>
    </lineage>
</organism>
<reference evidence="1 2" key="1">
    <citation type="submission" date="2023-07" db="EMBL/GenBank/DDBJ databases">
        <title>Genomic Encyclopedia of Type Strains, Phase IV (KMG-IV): sequencing the most valuable type-strain genomes for metagenomic binning, comparative biology and taxonomic classification.</title>
        <authorList>
            <person name="Goeker M."/>
        </authorList>
    </citation>
    <scope>NUCLEOTIDE SEQUENCE [LARGE SCALE GENOMIC DNA]</scope>
    <source>
        <strain evidence="1 2">DSM 23837</strain>
    </source>
</reference>
<keyword evidence="2" id="KW-1185">Reference proteome</keyword>
<dbReference type="RefSeq" id="WP_307229808.1">
    <property type="nucleotide sequence ID" value="NZ_JAUSTT010000013.1"/>
</dbReference>
<proteinExistence type="predicted"/>
<accession>A0ABT9WTX8</accession>
<evidence type="ECO:0000313" key="1">
    <source>
        <dbReference type="EMBL" id="MDQ0176568.1"/>
    </source>
</evidence>
<evidence type="ECO:0000313" key="2">
    <source>
        <dbReference type="Proteomes" id="UP001223586"/>
    </source>
</evidence>
<name>A0ABT9WTX8_9BACI</name>
<comment type="caution">
    <text evidence="1">The sequence shown here is derived from an EMBL/GenBank/DDBJ whole genome shotgun (WGS) entry which is preliminary data.</text>
</comment>
<dbReference type="EMBL" id="JAUSTT010000013">
    <property type="protein sequence ID" value="MDQ0176568.1"/>
    <property type="molecule type" value="Genomic_DNA"/>
</dbReference>
<protein>
    <submittedName>
        <fullName evidence="1">Uncharacterized protein</fullName>
    </submittedName>
</protein>